<comment type="caution">
    <text evidence="3">The sequence shown here is derived from an EMBL/GenBank/DDBJ whole genome shotgun (WGS) entry which is preliminary data.</text>
</comment>
<proteinExistence type="predicted"/>
<dbReference type="GO" id="GO:0005955">
    <property type="term" value="C:calcineurin complex"/>
    <property type="evidence" value="ECO:0000318"/>
    <property type="project" value="GO_Central"/>
</dbReference>
<dbReference type="STRING" id="184922.A8BFV2"/>
<accession>A8BFV2</accession>
<dbReference type="InterPro" id="IPR002048">
    <property type="entry name" value="EF_hand_dom"/>
</dbReference>
<organism evidence="3 4">
    <name type="scientific">Giardia intestinalis (strain ATCC 50803 / WB clone C6)</name>
    <name type="common">Giardia lamblia</name>
    <dbReference type="NCBI Taxonomy" id="184922"/>
    <lineage>
        <taxon>Eukaryota</taxon>
        <taxon>Metamonada</taxon>
        <taxon>Diplomonadida</taxon>
        <taxon>Hexamitidae</taxon>
        <taxon>Giardiinae</taxon>
        <taxon>Giardia</taxon>
    </lineage>
</organism>
<keyword evidence="2" id="KW-0677">Repeat</keyword>
<name>A8BFV2_GIAIC</name>
<dbReference type="GO" id="GO:0008597">
    <property type="term" value="F:calcium-dependent protein serine/threonine phosphatase regulator activity"/>
    <property type="evidence" value="ECO:0000318"/>
    <property type="project" value="GO_Central"/>
</dbReference>
<dbReference type="GO" id="GO:0097720">
    <property type="term" value="P:calcineurin-mediated signaling"/>
    <property type="evidence" value="ECO:0000318"/>
    <property type="project" value="GO_Central"/>
</dbReference>
<dbReference type="GeneID" id="5700244"/>
<dbReference type="GO" id="GO:0019902">
    <property type="term" value="F:phosphatase binding"/>
    <property type="evidence" value="ECO:0000318"/>
    <property type="project" value="GO_Central"/>
</dbReference>
<dbReference type="SUPFAM" id="SSF47473">
    <property type="entry name" value="EF-hand"/>
    <property type="match status" value="1"/>
</dbReference>
<dbReference type="OMA" id="LKFAFRM"/>
<evidence type="ECO:0000256" key="2">
    <source>
        <dbReference type="ARBA" id="ARBA00022737"/>
    </source>
</evidence>
<dbReference type="VEuPathDB" id="GiardiaDB:GL50803_16829"/>
<sequence>MGAAWSNETFDEDFRGITSSLMLREKKRLYRRFMRLSKGQKYIERQTLLDIPEISTNPLKDRVTLQFIDMNRDRISLKSFIENIEVFSGGTSLEKKATFIFNVYDVDRNAIIDEADMTQILTSVLGVADNSDGKGPSLASLKSIARNTIDGMFAIIEKDPEEFERRIDLRTFTLLLDRMEGASLKLTLSM</sequence>
<dbReference type="HOGENOM" id="CLU_061288_10_5_1"/>
<dbReference type="RefSeq" id="XP_001707345.1">
    <property type="nucleotide sequence ID" value="XM_001707293.1"/>
</dbReference>
<dbReference type="EMBL" id="AACB03000002">
    <property type="protein sequence ID" value="KAE8303376.1"/>
    <property type="molecule type" value="Genomic_DNA"/>
</dbReference>
<dbReference type="Gene3D" id="1.10.238.10">
    <property type="entry name" value="EF-hand"/>
    <property type="match status" value="1"/>
</dbReference>
<evidence type="ECO:0000256" key="1">
    <source>
        <dbReference type="ARBA" id="ARBA00022723"/>
    </source>
</evidence>
<keyword evidence="4" id="KW-1185">Reference proteome</keyword>
<dbReference type="KEGG" id="gla:GL50803_0016829"/>
<reference evidence="3 4" key="1">
    <citation type="journal article" date="2007" name="Science">
        <title>Genomic minimalism in the early diverging intestinal parasite Giardia lamblia.</title>
        <authorList>
            <person name="Morrison H.G."/>
            <person name="McArthur A.G."/>
            <person name="Gillin F.D."/>
            <person name="Aley S.B."/>
            <person name="Adam R.D."/>
            <person name="Olsen G.J."/>
            <person name="Best A.A."/>
            <person name="Cande W.Z."/>
            <person name="Chen F."/>
            <person name="Cipriano M.J."/>
            <person name="Davids B.J."/>
            <person name="Dawson S.C."/>
            <person name="Elmendorf H.G."/>
            <person name="Hehl A.B."/>
            <person name="Holder M.E."/>
            <person name="Huse S.M."/>
            <person name="Kim U.U."/>
            <person name="Lasek-Nesselquist E."/>
            <person name="Manning G."/>
            <person name="Nigam A."/>
            <person name="Nixon J.E."/>
            <person name="Palm D."/>
            <person name="Passamaneck N.E."/>
            <person name="Prabhu A."/>
            <person name="Reich C.I."/>
            <person name="Reiner D.S."/>
            <person name="Samuelson J."/>
            <person name="Svard S.G."/>
            <person name="Sogin M.L."/>
        </authorList>
    </citation>
    <scope>NUCLEOTIDE SEQUENCE [LARGE SCALE GENOMIC DNA]</scope>
    <source>
        <strain evidence="3 4">WB C6</strain>
    </source>
</reference>
<evidence type="ECO:0000313" key="4">
    <source>
        <dbReference type="Proteomes" id="UP000001548"/>
    </source>
</evidence>
<gene>
    <name evidence="3" type="ORF">GL50803_0016829</name>
</gene>
<dbReference type="Proteomes" id="UP000001548">
    <property type="component" value="Unassembled WGS sequence"/>
</dbReference>
<keyword evidence="1" id="KW-0479">Metal-binding</keyword>
<protein>
    <submittedName>
        <fullName evidence="3">Serine/threonine-protein phosphatase 2B regulatory subunit</fullName>
    </submittedName>
</protein>
<dbReference type="InterPro" id="IPR011992">
    <property type="entry name" value="EF-hand-dom_pair"/>
</dbReference>
<dbReference type="AlphaFoldDB" id="A8BFV2"/>
<dbReference type="PROSITE" id="PS50222">
    <property type="entry name" value="EF_HAND_2"/>
    <property type="match status" value="1"/>
</dbReference>
<evidence type="ECO:0000313" key="3">
    <source>
        <dbReference type="EMBL" id="KAE8303376.1"/>
    </source>
</evidence>
<dbReference type="PANTHER" id="PTHR45942">
    <property type="entry name" value="PROTEIN PHOSPATASE 3 REGULATORY SUBUNIT B ALPHA ISOFORM TYPE 1"/>
    <property type="match status" value="1"/>
</dbReference>
<dbReference type="GO" id="GO:0005509">
    <property type="term" value="F:calcium ion binding"/>
    <property type="evidence" value="ECO:0007669"/>
    <property type="project" value="InterPro"/>
</dbReference>